<dbReference type="InterPro" id="IPR002763">
    <property type="entry name" value="DUF72"/>
</dbReference>
<dbReference type="PANTHER" id="PTHR30348:SF4">
    <property type="entry name" value="DUF72 DOMAIN-CONTAINING PROTEIN"/>
    <property type="match status" value="1"/>
</dbReference>
<organism evidence="1 2">
    <name type="scientific">Durusdinium trenchii</name>
    <dbReference type="NCBI Taxonomy" id="1381693"/>
    <lineage>
        <taxon>Eukaryota</taxon>
        <taxon>Sar</taxon>
        <taxon>Alveolata</taxon>
        <taxon>Dinophyceae</taxon>
        <taxon>Suessiales</taxon>
        <taxon>Symbiodiniaceae</taxon>
        <taxon>Durusdinium</taxon>
    </lineage>
</organism>
<accession>A0ABP0QMM3</accession>
<proteinExistence type="predicted"/>
<keyword evidence="2" id="KW-1185">Reference proteome</keyword>
<gene>
    <name evidence="1" type="ORF">SCF082_LOCUS42231</name>
</gene>
<dbReference type="PANTHER" id="PTHR30348">
    <property type="entry name" value="UNCHARACTERIZED PROTEIN YECE"/>
    <property type="match status" value="1"/>
</dbReference>
<dbReference type="InterPro" id="IPR036520">
    <property type="entry name" value="UPF0759_sf"/>
</dbReference>
<dbReference type="EMBL" id="CAXAMM010039851">
    <property type="protein sequence ID" value="CAK9089505.1"/>
    <property type="molecule type" value="Genomic_DNA"/>
</dbReference>
<dbReference type="SUPFAM" id="SSF117396">
    <property type="entry name" value="TM1631-like"/>
    <property type="match status" value="1"/>
</dbReference>
<evidence type="ECO:0000313" key="1">
    <source>
        <dbReference type="EMBL" id="CAK9089505.1"/>
    </source>
</evidence>
<dbReference type="Gene3D" id="3.20.20.410">
    <property type="entry name" value="Protein of unknown function UPF0759"/>
    <property type="match status" value="1"/>
</dbReference>
<name>A0ABP0QMM3_9DINO</name>
<dbReference type="Proteomes" id="UP001642464">
    <property type="component" value="Unassembled WGS sequence"/>
</dbReference>
<protein>
    <submittedName>
        <fullName evidence="1">Uncharacterized protein</fullName>
    </submittedName>
</protein>
<evidence type="ECO:0000313" key="2">
    <source>
        <dbReference type="Proteomes" id="UP001642464"/>
    </source>
</evidence>
<sequence length="431" mass="47360">MPPASSCVTWDRPLQPGLLQQLREMQPSSVPRLVGQPLSADEYLLSAMALRQDAQSHADADNYLTFGEEAGWDADDMLASNLAGQRPGLGECLVGTCGFMGTGAAKYAQRLRAVELNCTFHDQGNGCYEKQAASYAKLGLRVVVKVSGYATHSVALGDPTQWWPWLHAKYAPFVNEGILVGLLWQLPPSFNCTEEHLRRLEILGQLLRSRSQRTAWLELRHVFEFRHSSWFKSSALREIMRRHSLSLVSLHVMNDTGWAGDLNSGWHALPDETDEGDFVYLRCFGARSRSIGLYDMSFLKEAMAVAKRATSAVIMFGQGDAPQQALSNAWELQDLCCLSQGSLSSLPLRSGGSEVGKRVRGVVLRRGRDGLILVDVEGGPQGCRTGYLGSRHSRRRGLGLRAGTVLTNLQVESEEKGHLVLSVCEADTAVS</sequence>
<dbReference type="Pfam" id="PF01904">
    <property type="entry name" value="DUF72"/>
    <property type="match status" value="1"/>
</dbReference>
<comment type="caution">
    <text evidence="1">The sequence shown here is derived from an EMBL/GenBank/DDBJ whole genome shotgun (WGS) entry which is preliminary data.</text>
</comment>
<reference evidence="1 2" key="1">
    <citation type="submission" date="2024-02" db="EMBL/GenBank/DDBJ databases">
        <authorList>
            <person name="Chen Y."/>
            <person name="Shah S."/>
            <person name="Dougan E. K."/>
            <person name="Thang M."/>
            <person name="Chan C."/>
        </authorList>
    </citation>
    <scope>NUCLEOTIDE SEQUENCE [LARGE SCALE GENOMIC DNA]</scope>
</reference>